<feature type="transmembrane region" description="Helical" evidence="1">
    <location>
        <begin position="76"/>
        <end position="94"/>
    </location>
</feature>
<dbReference type="PIRSF" id="PIRSF018266">
    <property type="entry name" value="FecR"/>
    <property type="match status" value="1"/>
</dbReference>
<keyword evidence="1" id="KW-1133">Transmembrane helix</keyword>
<feature type="domain" description="FecR protein" evidence="2">
    <location>
        <begin position="123"/>
        <end position="208"/>
    </location>
</feature>
<organism evidence="3 4">
    <name type="scientific">Paraglaciecola chathamensis S18K6</name>
    <dbReference type="NCBI Taxonomy" id="1127672"/>
    <lineage>
        <taxon>Bacteria</taxon>
        <taxon>Pseudomonadati</taxon>
        <taxon>Pseudomonadota</taxon>
        <taxon>Gammaproteobacteria</taxon>
        <taxon>Alteromonadales</taxon>
        <taxon>Alteromonadaceae</taxon>
        <taxon>Paraglaciecola</taxon>
    </lineage>
</organism>
<dbReference type="Pfam" id="PF04773">
    <property type="entry name" value="FecR"/>
    <property type="match status" value="1"/>
</dbReference>
<dbReference type="EMBL" id="BAEM01000014">
    <property type="protein sequence ID" value="GAC08919.1"/>
    <property type="molecule type" value="Genomic_DNA"/>
</dbReference>
<evidence type="ECO:0000313" key="3">
    <source>
        <dbReference type="EMBL" id="GAC08919.1"/>
    </source>
</evidence>
<evidence type="ECO:0000259" key="2">
    <source>
        <dbReference type="Pfam" id="PF04773"/>
    </source>
</evidence>
<evidence type="ECO:0000313" key="4">
    <source>
        <dbReference type="Proteomes" id="UP000006320"/>
    </source>
</evidence>
<evidence type="ECO:0000256" key="1">
    <source>
        <dbReference type="SAM" id="Phobius"/>
    </source>
</evidence>
<dbReference type="PANTHER" id="PTHR30273">
    <property type="entry name" value="PERIPLASMIC SIGNAL SENSOR AND SIGMA FACTOR ACTIVATOR FECR-RELATED"/>
    <property type="match status" value="1"/>
</dbReference>
<comment type="caution">
    <text evidence="3">The sequence shown here is derived from an EMBL/GenBank/DDBJ whole genome shotgun (WGS) entry which is preliminary data.</text>
</comment>
<dbReference type="AlphaFoldDB" id="A0AAV3UVB2"/>
<protein>
    <recommendedName>
        <fullName evidence="2">FecR protein domain-containing protein</fullName>
    </recommendedName>
</protein>
<dbReference type="Proteomes" id="UP000006320">
    <property type="component" value="Unassembled WGS sequence"/>
</dbReference>
<proteinExistence type="predicted"/>
<sequence length="318" mass="35144">MNKHRLEQAADWLDQEQELNEQQQSEFKQWLAVPENASAYQKMKGVMASDELTQALNHSAEQTVVNIKRPLKVTSYLALAASVTCLGVLVYFMTSMQPEQLRDVPVAATSNVYQLELESPLAQRSSKVLIDGTQLHLNANSAVQIQQNSAQRHVKLTSGQVYFDVAKDATRPFVIDVGQAKVTVLGTAFDIDYTTSHTTIRVYEGHVKVQAGQSIELTAGQSLAISGDKLQIDEDAHLGMLPSWRSGWLEADDLPLAQVVEKLQRYLPKPVALSSSELAAIPIVGRFSLDDPQQALALLASAHQLRLLDESNQFVLQR</sequence>
<dbReference type="Gene3D" id="2.60.120.1440">
    <property type="match status" value="1"/>
</dbReference>
<keyword evidence="1" id="KW-0472">Membrane</keyword>
<dbReference type="InterPro" id="IPR012373">
    <property type="entry name" value="Ferrdict_sens_TM"/>
</dbReference>
<dbReference type="InterPro" id="IPR006860">
    <property type="entry name" value="FecR"/>
</dbReference>
<dbReference type="RefSeq" id="WP_007985537.1">
    <property type="nucleotide sequence ID" value="NZ_BAEM01000014.1"/>
</dbReference>
<dbReference type="GO" id="GO:0016989">
    <property type="term" value="F:sigma factor antagonist activity"/>
    <property type="evidence" value="ECO:0007669"/>
    <property type="project" value="TreeGrafter"/>
</dbReference>
<gene>
    <name evidence="3" type="ORF">GCHA_0957</name>
</gene>
<name>A0AAV3UVB2_9ALTE</name>
<dbReference type="PANTHER" id="PTHR30273:SF2">
    <property type="entry name" value="PROTEIN FECR"/>
    <property type="match status" value="1"/>
</dbReference>
<accession>A0AAV3UVB2</accession>
<reference evidence="3 4" key="1">
    <citation type="journal article" date="2017" name="Antonie Van Leeuwenhoek">
        <title>Rhizobium rhizosphaerae sp. nov., a novel species isolated from rice rhizosphere.</title>
        <authorList>
            <person name="Zhao J.J."/>
            <person name="Zhang J."/>
            <person name="Zhang R.J."/>
            <person name="Zhang C.W."/>
            <person name="Yin H.Q."/>
            <person name="Zhang X.X."/>
        </authorList>
    </citation>
    <scope>NUCLEOTIDE SEQUENCE [LARGE SCALE GENOMIC DNA]</scope>
    <source>
        <strain evidence="3 4">S18K6</strain>
    </source>
</reference>
<dbReference type="Gene3D" id="3.55.50.30">
    <property type="match status" value="1"/>
</dbReference>
<keyword evidence="1" id="KW-0812">Transmembrane</keyword>